<dbReference type="VEuPathDB" id="FungiDB:MAPG_03270"/>
<reference evidence="2" key="3">
    <citation type="submission" date="2011-03" db="EMBL/GenBank/DDBJ databases">
        <title>Annotation of Magnaporthe poae ATCC 64411.</title>
        <authorList>
            <person name="Ma L.-J."/>
            <person name="Dead R."/>
            <person name="Young S.K."/>
            <person name="Zeng Q."/>
            <person name="Gargeya S."/>
            <person name="Fitzgerald M."/>
            <person name="Haas B."/>
            <person name="Abouelleil A."/>
            <person name="Alvarado L."/>
            <person name="Arachchi H.M."/>
            <person name="Berlin A."/>
            <person name="Brown A."/>
            <person name="Chapman S.B."/>
            <person name="Chen Z."/>
            <person name="Dunbar C."/>
            <person name="Freedman E."/>
            <person name="Gearin G."/>
            <person name="Gellesch M."/>
            <person name="Goldberg J."/>
            <person name="Griggs A."/>
            <person name="Gujja S."/>
            <person name="Heiman D."/>
            <person name="Howarth C."/>
            <person name="Larson L."/>
            <person name="Lui A."/>
            <person name="MacDonald P.J.P."/>
            <person name="Mehta T."/>
            <person name="Montmayeur A."/>
            <person name="Murphy C."/>
            <person name="Neiman D."/>
            <person name="Pearson M."/>
            <person name="Priest M."/>
            <person name="Roberts A."/>
            <person name="Saif S."/>
            <person name="Shea T."/>
            <person name="Shenoy N."/>
            <person name="Sisk P."/>
            <person name="Stolte C."/>
            <person name="Sykes S."/>
            <person name="Yandava C."/>
            <person name="Wortman J."/>
            <person name="Nusbaum C."/>
            <person name="Birren B."/>
        </authorList>
    </citation>
    <scope>NUCLEOTIDE SEQUENCE</scope>
    <source>
        <strain evidence="2">ATCC 64411</strain>
    </source>
</reference>
<dbReference type="EMBL" id="GL876967">
    <property type="protein sequence ID" value="KLU84225.1"/>
    <property type="molecule type" value="Genomic_DNA"/>
</dbReference>
<evidence type="ECO:0000313" key="2">
    <source>
        <dbReference type="EMBL" id="KLU84225.1"/>
    </source>
</evidence>
<keyword evidence="1" id="KW-1133">Transmembrane helix</keyword>
<keyword evidence="1" id="KW-0812">Transmembrane</keyword>
<proteinExistence type="predicted"/>
<dbReference type="EMBL" id="ADBL01000789">
    <property type="status" value="NOT_ANNOTATED_CDS"/>
    <property type="molecule type" value="Genomic_DNA"/>
</dbReference>
<evidence type="ECO:0000256" key="1">
    <source>
        <dbReference type="SAM" id="Phobius"/>
    </source>
</evidence>
<dbReference type="Proteomes" id="UP000011715">
    <property type="component" value="Unassembled WGS sequence"/>
</dbReference>
<reference evidence="3" key="5">
    <citation type="submission" date="2015-06" db="UniProtKB">
        <authorList>
            <consortium name="EnsemblFungi"/>
        </authorList>
    </citation>
    <scope>IDENTIFICATION</scope>
    <source>
        <strain evidence="3">ATCC 64411</strain>
    </source>
</reference>
<evidence type="ECO:0000313" key="3">
    <source>
        <dbReference type="EnsemblFungi" id="MAPG_03270T0"/>
    </source>
</evidence>
<reference evidence="2" key="1">
    <citation type="submission" date="2010-05" db="EMBL/GenBank/DDBJ databases">
        <title>The Genome Sequence of Magnaporthe poae strain ATCC 64411.</title>
        <authorList>
            <consortium name="The Broad Institute Genome Sequencing Platform"/>
            <consortium name="Broad Institute Genome Sequencing Center for Infectious Disease"/>
            <person name="Ma L.-J."/>
            <person name="Dead R."/>
            <person name="Young S."/>
            <person name="Zeng Q."/>
            <person name="Koehrsen M."/>
            <person name="Alvarado L."/>
            <person name="Berlin A."/>
            <person name="Chapman S.B."/>
            <person name="Chen Z."/>
            <person name="Freedman E."/>
            <person name="Gellesch M."/>
            <person name="Goldberg J."/>
            <person name="Griggs A."/>
            <person name="Gujja S."/>
            <person name="Heilman E.R."/>
            <person name="Heiman D."/>
            <person name="Hepburn T."/>
            <person name="Howarth C."/>
            <person name="Jen D."/>
            <person name="Larson L."/>
            <person name="Mehta T."/>
            <person name="Neiman D."/>
            <person name="Pearson M."/>
            <person name="Roberts A."/>
            <person name="Saif S."/>
            <person name="Shea T."/>
            <person name="Shenoy N."/>
            <person name="Sisk P."/>
            <person name="Stolte C."/>
            <person name="Sykes S."/>
            <person name="Walk T."/>
            <person name="White J."/>
            <person name="Yandava C."/>
            <person name="Haas B."/>
            <person name="Nusbaum C."/>
            <person name="Birren B."/>
        </authorList>
    </citation>
    <scope>NUCLEOTIDE SEQUENCE</scope>
    <source>
        <strain evidence="2">ATCC 64411</strain>
    </source>
</reference>
<evidence type="ECO:0000313" key="4">
    <source>
        <dbReference type="Proteomes" id="UP000011715"/>
    </source>
</evidence>
<protein>
    <submittedName>
        <fullName evidence="2 3">Uncharacterized protein</fullName>
    </submittedName>
</protein>
<name>A0A0C4DTK1_MAGP6</name>
<dbReference type="AlphaFoldDB" id="A0A0C4DTK1"/>
<reference evidence="3" key="4">
    <citation type="journal article" date="2015" name="G3 (Bethesda)">
        <title>Genome sequences of three phytopathogenic species of the Magnaporthaceae family of fungi.</title>
        <authorList>
            <person name="Okagaki L.H."/>
            <person name="Nunes C.C."/>
            <person name="Sailsbery J."/>
            <person name="Clay B."/>
            <person name="Brown D."/>
            <person name="John T."/>
            <person name="Oh Y."/>
            <person name="Young N."/>
            <person name="Fitzgerald M."/>
            <person name="Haas B.J."/>
            <person name="Zeng Q."/>
            <person name="Young S."/>
            <person name="Adiconis X."/>
            <person name="Fan L."/>
            <person name="Levin J.Z."/>
            <person name="Mitchell T.K."/>
            <person name="Okubara P.A."/>
            <person name="Farman M.L."/>
            <person name="Kohn L.M."/>
            <person name="Birren B."/>
            <person name="Ma L.-J."/>
            <person name="Dean R.A."/>
        </authorList>
    </citation>
    <scope>NUCLEOTIDE SEQUENCE</scope>
    <source>
        <strain evidence="3">ATCC 64411 / 73-15</strain>
    </source>
</reference>
<feature type="transmembrane region" description="Helical" evidence="1">
    <location>
        <begin position="21"/>
        <end position="39"/>
    </location>
</feature>
<gene>
    <name evidence="2" type="ORF">MAPG_03270</name>
</gene>
<keyword evidence="1" id="KW-0472">Membrane</keyword>
<keyword evidence="4" id="KW-1185">Reference proteome</keyword>
<accession>A0A0C4DTK1</accession>
<dbReference type="EnsemblFungi" id="MAPG_03270T0">
    <property type="protein sequence ID" value="MAPG_03270T0"/>
    <property type="gene ID" value="MAPG_03270"/>
</dbReference>
<sequence>WKPARTEHRKRQARGGINTQPMGGFVMGGAITRLLAGLMRVTVCHVARPIHADRWFSNLLLLFLPFFRNMSIVSFFFLSCFFSNGGVSPSDIRPSWPACPRVKIIPTHLSRLHRNGWWWTNGGCNWMAPWVGSEVRSGSQLPELGALTIQPGVHFEISVIPRPDWSLHNYPPATKEKKKRKRKRTYPLTALRLSLFFLGLVSFPDSIL</sequence>
<reference evidence="4" key="2">
    <citation type="submission" date="2010-05" db="EMBL/GenBank/DDBJ databases">
        <title>The genome sequence of Magnaporthe poae strain ATCC 64411.</title>
        <authorList>
            <person name="Ma L.-J."/>
            <person name="Dead R."/>
            <person name="Young S."/>
            <person name="Zeng Q."/>
            <person name="Koehrsen M."/>
            <person name="Alvarado L."/>
            <person name="Berlin A."/>
            <person name="Chapman S.B."/>
            <person name="Chen Z."/>
            <person name="Freedman E."/>
            <person name="Gellesch M."/>
            <person name="Goldberg J."/>
            <person name="Griggs A."/>
            <person name="Gujja S."/>
            <person name="Heilman E.R."/>
            <person name="Heiman D."/>
            <person name="Hepburn T."/>
            <person name="Howarth C."/>
            <person name="Jen D."/>
            <person name="Larson L."/>
            <person name="Mehta T."/>
            <person name="Neiman D."/>
            <person name="Pearson M."/>
            <person name="Roberts A."/>
            <person name="Saif S."/>
            <person name="Shea T."/>
            <person name="Shenoy N."/>
            <person name="Sisk P."/>
            <person name="Stolte C."/>
            <person name="Sykes S."/>
            <person name="Walk T."/>
            <person name="White J."/>
            <person name="Yandava C."/>
            <person name="Haas B."/>
            <person name="Nusbaum C."/>
            <person name="Birren B."/>
        </authorList>
    </citation>
    <scope>NUCLEOTIDE SEQUENCE [LARGE SCALE GENOMIC DNA]</scope>
    <source>
        <strain evidence="4">ATCC 64411 / 73-15</strain>
    </source>
</reference>
<feature type="transmembrane region" description="Helical" evidence="1">
    <location>
        <begin position="185"/>
        <end position="203"/>
    </location>
</feature>
<feature type="transmembrane region" description="Helical" evidence="1">
    <location>
        <begin position="59"/>
        <end position="83"/>
    </location>
</feature>
<organism evidence="3 4">
    <name type="scientific">Magnaporthiopsis poae (strain ATCC 64411 / 73-15)</name>
    <name type="common">Kentucky bluegrass fungus</name>
    <name type="synonym">Magnaporthe poae</name>
    <dbReference type="NCBI Taxonomy" id="644358"/>
    <lineage>
        <taxon>Eukaryota</taxon>
        <taxon>Fungi</taxon>
        <taxon>Dikarya</taxon>
        <taxon>Ascomycota</taxon>
        <taxon>Pezizomycotina</taxon>
        <taxon>Sordariomycetes</taxon>
        <taxon>Sordariomycetidae</taxon>
        <taxon>Magnaporthales</taxon>
        <taxon>Magnaporthaceae</taxon>
        <taxon>Magnaporthiopsis</taxon>
    </lineage>
</organism>